<organism evidence="2">
    <name type="scientific">marine sediment metagenome</name>
    <dbReference type="NCBI Taxonomy" id="412755"/>
    <lineage>
        <taxon>unclassified sequences</taxon>
        <taxon>metagenomes</taxon>
        <taxon>ecological metagenomes</taxon>
    </lineage>
</organism>
<gene>
    <name evidence="2" type="ORF">LCGC14_1531000</name>
</gene>
<protein>
    <recommendedName>
        <fullName evidence="3">Portal protein</fullName>
    </recommendedName>
</protein>
<feature type="compositionally biased region" description="Basic and acidic residues" evidence="1">
    <location>
        <begin position="522"/>
        <end position="534"/>
    </location>
</feature>
<evidence type="ECO:0000256" key="1">
    <source>
        <dbReference type="SAM" id="MobiDB-lite"/>
    </source>
</evidence>
<dbReference type="EMBL" id="LAZR01011469">
    <property type="protein sequence ID" value="KKM61509.1"/>
    <property type="molecule type" value="Genomic_DNA"/>
</dbReference>
<reference evidence="2" key="1">
    <citation type="journal article" date="2015" name="Nature">
        <title>Complex archaea that bridge the gap between prokaryotes and eukaryotes.</title>
        <authorList>
            <person name="Spang A."/>
            <person name="Saw J.H."/>
            <person name="Jorgensen S.L."/>
            <person name="Zaremba-Niedzwiedzka K."/>
            <person name="Martijn J."/>
            <person name="Lind A.E."/>
            <person name="van Eijk R."/>
            <person name="Schleper C."/>
            <person name="Guy L."/>
            <person name="Ettema T.J."/>
        </authorList>
    </citation>
    <scope>NUCLEOTIDE SEQUENCE</scope>
</reference>
<accession>A0A0F9IVU2</accession>
<comment type="caution">
    <text evidence="2">The sequence shown here is derived from an EMBL/GenBank/DDBJ whole genome shotgun (WGS) entry which is preliminary data.</text>
</comment>
<sequence length="569" mass="63685">MTIAASLHPNYNALAKDWNKFRSTMEGGDAYIEAYMIRYSDREGDTDFTNRKSISPIPGFATAALIDVKNAIFQRMDDIRRLEGSISYQEVMEGLRGGVDLAHSTMNHFIGREVLPELIFLGKVGIYVDMPPLPTNQTKTDANQAHPYMYVFKAEQIRNWVYTPGKEGLEFDKLLLQETHETFDTDGLPETVESVRYRFLERTNDGVTVKFFDEEDQMVTINGDLTESFMTLDTEKIPFVLMELERSMLTDIANHQIALLNMESADVSYSLHANYPFYVEQYSGRFSSGHLKGSEDSDDTEGAEVEVGSIQGRRYVKGMERPGFIHPSSEPLEASMLKQKNLKDDIRALVNLALSAIRPKFSSAESKQYDERGLESGLSFLGLILEQAERQIAQIYSAYENDNKIATVHYPERYSLKTDSEKLKEASAYAEQMATVPSNTFQKAVAKEISTTLLSSKVSSKELQTIMNEIDEAKWLSSDAENIHADIERGLLSLETGAIARGYEKDEPEKAAKDHAARIERIKAAQSEDARGNPDESDNPGEGARAEKEITQDAASSDKGSKAVRGEAN</sequence>
<feature type="compositionally biased region" description="Basic and acidic residues" evidence="1">
    <location>
        <begin position="559"/>
        <end position="569"/>
    </location>
</feature>
<proteinExistence type="predicted"/>
<evidence type="ECO:0000313" key="2">
    <source>
        <dbReference type="EMBL" id="KKM61509.1"/>
    </source>
</evidence>
<evidence type="ECO:0008006" key="3">
    <source>
        <dbReference type="Google" id="ProtNLM"/>
    </source>
</evidence>
<feature type="region of interest" description="Disordered" evidence="1">
    <location>
        <begin position="522"/>
        <end position="569"/>
    </location>
</feature>
<dbReference type="AlphaFoldDB" id="A0A0F9IVU2"/>
<name>A0A0F9IVU2_9ZZZZ</name>